<keyword evidence="4" id="KW-0235">DNA replication</keyword>
<keyword evidence="3" id="KW-0548">Nucleotidyltransferase</keyword>
<evidence type="ECO:0000256" key="2">
    <source>
        <dbReference type="ARBA" id="ARBA00022679"/>
    </source>
</evidence>
<evidence type="ECO:0000256" key="5">
    <source>
        <dbReference type="ARBA" id="ARBA00022932"/>
    </source>
</evidence>
<name>A0A6J5TD74_9CAUD</name>
<dbReference type="PANTHER" id="PTHR32294:SF0">
    <property type="entry name" value="DNA POLYMERASE III SUBUNIT ALPHA"/>
    <property type="match status" value="1"/>
</dbReference>
<dbReference type="SMART" id="SM00481">
    <property type="entry name" value="POLIIIAc"/>
    <property type="match status" value="1"/>
</dbReference>
<proteinExistence type="predicted"/>
<reference evidence="8" key="1">
    <citation type="submission" date="2020-05" db="EMBL/GenBank/DDBJ databases">
        <authorList>
            <person name="Chiriac C."/>
            <person name="Salcher M."/>
            <person name="Ghai R."/>
            <person name="Kavagutti S V."/>
        </authorList>
    </citation>
    <scope>NUCLEOTIDE SEQUENCE</scope>
</reference>
<gene>
    <name evidence="8" type="ORF">UFOVP222_57</name>
</gene>
<keyword evidence="5" id="KW-0239">DNA-directed DNA polymerase</keyword>
<evidence type="ECO:0000256" key="6">
    <source>
        <dbReference type="ARBA" id="ARBA00049244"/>
    </source>
</evidence>
<feature type="domain" description="Polymerase/histidinol phosphatase N-terminal" evidence="7">
    <location>
        <begin position="5"/>
        <end position="72"/>
    </location>
</feature>
<evidence type="ECO:0000256" key="3">
    <source>
        <dbReference type="ARBA" id="ARBA00022695"/>
    </source>
</evidence>
<dbReference type="SUPFAM" id="SSF89550">
    <property type="entry name" value="PHP domain-like"/>
    <property type="match status" value="1"/>
</dbReference>
<dbReference type="InterPro" id="IPR016195">
    <property type="entry name" value="Pol/histidinol_Pase-like"/>
</dbReference>
<dbReference type="GO" id="GO:0008408">
    <property type="term" value="F:3'-5' exonuclease activity"/>
    <property type="evidence" value="ECO:0007669"/>
    <property type="project" value="InterPro"/>
</dbReference>
<evidence type="ECO:0000256" key="1">
    <source>
        <dbReference type="ARBA" id="ARBA00012417"/>
    </source>
</evidence>
<dbReference type="InterPro" id="IPR029460">
    <property type="entry name" value="DNAPol_HHH"/>
</dbReference>
<protein>
    <recommendedName>
        <fullName evidence="1">DNA-directed DNA polymerase</fullName>
        <ecNumber evidence="1">2.7.7.7</ecNumber>
    </recommendedName>
</protein>
<comment type="catalytic activity">
    <reaction evidence="6">
        <text>DNA(n) + a 2'-deoxyribonucleoside 5'-triphosphate = DNA(n+1) + diphosphate</text>
        <dbReference type="Rhea" id="RHEA:22508"/>
        <dbReference type="Rhea" id="RHEA-COMP:17339"/>
        <dbReference type="Rhea" id="RHEA-COMP:17340"/>
        <dbReference type="ChEBI" id="CHEBI:33019"/>
        <dbReference type="ChEBI" id="CHEBI:61560"/>
        <dbReference type="ChEBI" id="CHEBI:173112"/>
        <dbReference type="EC" id="2.7.7.7"/>
    </reaction>
</comment>
<dbReference type="Gene3D" id="3.20.20.140">
    <property type="entry name" value="Metal-dependent hydrolases"/>
    <property type="match status" value="1"/>
</dbReference>
<dbReference type="GO" id="GO:0006260">
    <property type="term" value="P:DNA replication"/>
    <property type="evidence" value="ECO:0007669"/>
    <property type="project" value="UniProtKB-KW"/>
</dbReference>
<dbReference type="EC" id="2.7.7.7" evidence="1"/>
<sequence>MSSYAPLHVHTHYSLFDGIATPQEYVDRAVAVGMTSIAITDHGSLSGHREMYRAAKAAGIKPILGVEGYICKDRFDHEEKDKTDLLNLNYNHLIILAKNAQGLENLNKLNELAWTEGFYKKPRMDWSILEKYKEGLVITSGCLSGYLCKAIEADNLAVAKEHIQWAKKTFGDDYYIEVMPHNPAEVNKMLLELADEFGIKPVITPDCHHAHEGQREIQELKLILNSYSNKTVEGANFAGTQEHENLMDKLDYLYGEDRQMSFKDFQIHLLSDEEMRNAMLAQGIDREDMYQASRDIADQIQDYDMPDHLDLLPAQYQDPDGELYSLAIEGLKERDLADKQEYLDRLDEELKIIKDKKFGPYFLVVRNMINWAKKEDIMVGPGRGSAAGSLLCYALGITDIDPIQHGLLFFRFINPERNDFPDIDTDIQDSRREDVKDYLVRQYRHVASIATFLEFKGKGIVRDIARVLNIPLPDVNKVLKLVDDWDEYCNSKSTAEFREKYPEIEYYGEQLRGRIRGTGIHAAGVVTSKEPIFKFAPLETRTSPGNKERIPVVAVDMEEAERIGLIKIDALGLKTLSVIQDTTKIIKERSGNDIDLHEINMEDANVYRMLSDGFTKGVFQCEATPYTNLLVKMGVKNFNELAASNALVRPGAMNTIGKDYIARKHGKQNIDYKHVQMKSFTQDTYGCVLYQEQVMLACTELGGMTMAEADKVRKIIGKKKDAKEFDQFKDQFVKGASRFLRPEVAEELWHDFEAHAGYSFNKSHAVAYSTVSYWTAWLKYYYPIEFMFALLKNESDKDARTEYLIEAKRMGISIKLPHINDSDIDFKIEGKGIRFGLSSIKFISDNIASKYMEARPFNSYKELEEFTFGKGNGVNSRALQALKAIGAATFPDNPRNDEEVKENLYEYLNLPEFNISVPSHYHAFINDIEEYEEKGAFVVMGMVKVIKRGKGWSRVEILDKTGSVGIFDEEQSTIETGKTYIILASDNRIVTAIPADEIKGNTSGLIKILNFRQLPYKDDELYVVSFKSRITKAGKKMASLVLADASRELHSVTVFPTAYSKAYMKIDEGNVYKFSLGKTKDGTTIMEDVFNV</sequence>
<evidence type="ECO:0000256" key="4">
    <source>
        <dbReference type="ARBA" id="ARBA00022705"/>
    </source>
</evidence>
<dbReference type="PANTHER" id="PTHR32294">
    <property type="entry name" value="DNA POLYMERASE III SUBUNIT ALPHA"/>
    <property type="match status" value="1"/>
</dbReference>
<dbReference type="InterPro" id="IPR003141">
    <property type="entry name" value="Pol/His_phosphatase_N"/>
</dbReference>
<dbReference type="InterPro" id="IPR040982">
    <property type="entry name" value="DNA_pol3_finger"/>
</dbReference>
<keyword evidence="2" id="KW-0808">Transferase</keyword>
<dbReference type="Pfam" id="PF14579">
    <property type="entry name" value="HHH_6"/>
    <property type="match status" value="1"/>
</dbReference>
<dbReference type="NCBIfam" id="TIGR00594">
    <property type="entry name" value="polc"/>
    <property type="match status" value="1"/>
</dbReference>
<dbReference type="InterPro" id="IPR004805">
    <property type="entry name" value="DnaE2/DnaE/PolC"/>
</dbReference>
<dbReference type="GO" id="GO:0003887">
    <property type="term" value="F:DNA-directed DNA polymerase activity"/>
    <property type="evidence" value="ECO:0007669"/>
    <property type="project" value="UniProtKB-KW"/>
</dbReference>
<dbReference type="EMBL" id="LR798269">
    <property type="protein sequence ID" value="CAB5219340.1"/>
    <property type="molecule type" value="Genomic_DNA"/>
</dbReference>
<organism evidence="8">
    <name type="scientific">uncultured Caudovirales phage</name>
    <dbReference type="NCBI Taxonomy" id="2100421"/>
    <lineage>
        <taxon>Viruses</taxon>
        <taxon>Duplodnaviria</taxon>
        <taxon>Heunggongvirae</taxon>
        <taxon>Uroviricota</taxon>
        <taxon>Caudoviricetes</taxon>
        <taxon>Peduoviridae</taxon>
        <taxon>Maltschvirus</taxon>
        <taxon>Maltschvirus maltsch</taxon>
    </lineage>
</organism>
<dbReference type="Gene3D" id="1.10.150.870">
    <property type="match status" value="1"/>
</dbReference>
<dbReference type="InterPro" id="IPR011708">
    <property type="entry name" value="DNA_pol3_alpha_NTPase_dom"/>
</dbReference>
<dbReference type="InterPro" id="IPR004013">
    <property type="entry name" value="PHP_dom"/>
</dbReference>
<dbReference type="Pfam" id="PF07733">
    <property type="entry name" value="DNA_pol3_alpha"/>
    <property type="match status" value="1"/>
</dbReference>
<dbReference type="Pfam" id="PF17657">
    <property type="entry name" value="DNA_pol3_finger"/>
    <property type="match status" value="1"/>
</dbReference>
<accession>A0A6J5TD74</accession>
<evidence type="ECO:0000313" key="8">
    <source>
        <dbReference type="EMBL" id="CAB5219340.1"/>
    </source>
</evidence>
<evidence type="ECO:0000259" key="7">
    <source>
        <dbReference type="SMART" id="SM00481"/>
    </source>
</evidence>
<dbReference type="Pfam" id="PF02811">
    <property type="entry name" value="PHP"/>
    <property type="match status" value="1"/>
</dbReference>